<dbReference type="InterPro" id="IPR011050">
    <property type="entry name" value="Pectin_lyase_fold/virulence"/>
</dbReference>
<evidence type="ECO:0000313" key="3">
    <source>
        <dbReference type="Proteomes" id="UP000482960"/>
    </source>
</evidence>
<dbReference type="AlphaFoldDB" id="A0A6V8LAZ0"/>
<reference evidence="2 3" key="2">
    <citation type="submission" date="2020-03" db="EMBL/GenBank/DDBJ databases">
        <authorList>
            <person name="Ichikawa N."/>
            <person name="Kimura A."/>
            <person name="Kitahashi Y."/>
            <person name="Uohara A."/>
        </authorList>
    </citation>
    <scope>NUCLEOTIDE SEQUENCE [LARGE SCALE GENOMIC DNA]</scope>
    <source>
        <strain evidence="2 3">NBRC 108638</strain>
    </source>
</reference>
<protein>
    <recommendedName>
        <fullName evidence="4">Right handed beta helix domain-containing protein</fullName>
    </recommendedName>
</protein>
<organism evidence="2 3">
    <name type="scientific">Phytohabitans rumicis</name>
    <dbReference type="NCBI Taxonomy" id="1076125"/>
    <lineage>
        <taxon>Bacteria</taxon>
        <taxon>Bacillati</taxon>
        <taxon>Actinomycetota</taxon>
        <taxon>Actinomycetes</taxon>
        <taxon>Micromonosporales</taxon>
        <taxon>Micromonosporaceae</taxon>
    </lineage>
</organism>
<dbReference type="SUPFAM" id="SSF51126">
    <property type="entry name" value="Pectin lyase-like"/>
    <property type="match status" value="1"/>
</dbReference>
<name>A0A6V8LAZ0_9ACTN</name>
<feature type="compositionally biased region" description="Low complexity" evidence="1">
    <location>
        <begin position="31"/>
        <end position="77"/>
    </location>
</feature>
<dbReference type="EMBL" id="BLPG01000001">
    <property type="protein sequence ID" value="GFJ91237.1"/>
    <property type="molecule type" value="Genomic_DNA"/>
</dbReference>
<feature type="region of interest" description="Disordered" evidence="1">
    <location>
        <begin position="26"/>
        <end position="94"/>
    </location>
</feature>
<sequence>MVQVRVVGAVVLAIVLGVAGGCGGSDPPPEATGTTAPGVSPSAPTATSAAPSAEPSGTAKMGRAPATATPTPKSGTSGSTGGKPGASNTGVPAGTKLKVVTGDQTYATSNQVISGLDIRGYVRITGKNVTLRNSIVRGGAKRCNSSSVISVSGSARIERTEIRPTNPNACLDGVRGGNITMVGVNIHGVVDGVKAGANVLIQDSYIHDLSFFASDPNQGGGETHNDAVQSFGDRNITLRHNTLSVGSQGNAAWQVTQDDGGTATNLRVENNWLDGGGCTLNFAHKGGPTPMTGIHVVGNRFGSSGFDCPILISTQTRLTTNSGNVFAANGKPIPAPAQHD</sequence>
<dbReference type="PROSITE" id="PS51257">
    <property type="entry name" value="PROKAR_LIPOPROTEIN"/>
    <property type="match status" value="1"/>
</dbReference>
<gene>
    <name evidence="2" type="ORF">Prum_048790</name>
</gene>
<evidence type="ECO:0000256" key="1">
    <source>
        <dbReference type="SAM" id="MobiDB-lite"/>
    </source>
</evidence>
<evidence type="ECO:0008006" key="4">
    <source>
        <dbReference type="Google" id="ProtNLM"/>
    </source>
</evidence>
<proteinExistence type="predicted"/>
<dbReference type="Proteomes" id="UP000482960">
    <property type="component" value="Unassembled WGS sequence"/>
</dbReference>
<accession>A0A6V8LAZ0</accession>
<evidence type="ECO:0000313" key="2">
    <source>
        <dbReference type="EMBL" id="GFJ91237.1"/>
    </source>
</evidence>
<comment type="caution">
    <text evidence="2">The sequence shown here is derived from an EMBL/GenBank/DDBJ whole genome shotgun (WGS) entry which is preliminary data.</text>
</comment>
<reference evidence="2 3" key="1">
    <citation type="submission" date="2020-03" db="EMBL/GenBank/DDBJ databases">
        <title>Whole genome shotgun sequence of Phytohabitans rumicis NBRC 108638.</title>
        <authorList>
            <person name="Komaki H."/>
            <person name="Tamura T."/>
        </authorList>
    </citation>
    <scope>NUCLEOTIDE SEQUENCE [LARGE SCALE GENOMIC DNA]</scope>
    <source>
        <strain evidence="2 3">NBRC 108638</strain>
    </source>
</reference>
<keyword evidence="3" id="KW-1185">Reference proteome</keyword>